<accession>A0A6J4V1Y6</accession>
<protein>
    <submittedName>
        <fullName evidence="3">Chemotaxis protein methyltransferase CheR</fullName>
        <ecNumber evidence="3">2.1.1.80</ecNumber>
    </submittedName>
</protein>
<feature type="compositionally biased region" description="Basic residues" evidence="2">
    <location>
        <begin position="291"/>
        <end position="301"/>
    </location>
</feature>
<gene>
    <name evidence="3" type="ORF">AVDCRST_MAG18-1369</name>
</gene>
<dbReference type="EC" id="2.1.1.80" evidence="3"/>
<proteinExistence type="predicted"/>
<dbReference type="GO" id="GO:0032259">
    <property type="term" value="P:methylation"/>
    <property type="evidence" value="ECO:0007669"/>
    <property type="project" value="UniProtKB-KW"/>
</dbReference>
<keyword evidence="3" id="KW-0808">Transferase</keyword>
<dbReference type="Gene3D" id="3.30.450.20">
    <property type="entry name" value="PAS domain"/>
    <property type="match status" value="1"/>
</dbReference>
<dbReference type="InterPro" id="IPR050903">
    <property type="entry name" value="Bact_Chemotaxis_MeTrfase"/>
</dbReference>
<evidence type="ECO:0000313" key="3">
    <source>
        <dbReference type="EMBL" id="CAA9564614.1"/>
    </source>
</evidence>
<organism evidence="3">
    <name type="scientific">uncultured Thermomicrobiales bacterium</name>
    <dbReference type="NCBI Taxonomy" id="1645740"/>
    <lineage>
        <taxon>Bacteria</taxon>
        <taxon>Pseudomonadati</taxon>
        <taxon>Thermomicrobiota</taxon>
        <taxon>Thermomicrobia</taxon>
        <taxon>Thermomicrobiales</taxon>
        <taxon>environmental samples</taxon>
    </lineage>
</organism>
<feature type="region of interest" description="Disordered" evidence="2">
    <location>
        <begin position="289"/>
        <end position="361"/>
    </location>
</feature>
<dbReference type="AlphaFoldDB" id="A0A6J4V1Y6"/>
<keyword evidence="1" id="KW-0175">Coiled coil</keyword>
<reference evidence="3" key="1">
    <citation type="submission" date="2020-02" db="EMBL/GenBank/DDBJ databases">
        <authorList>
            <person name="Meier V. D."/>
        </authorList>
    </citation>
    <scope>NUCLEOTIDE SEQUENCE</scope>
    <source>
        <strain evidence="3">AVDCRST_MAG18</strain>
    </source>
</reference>
<feature type="coiled-coil region" evidence="1">
    <location>
        <begin position="132"/>
        <end position="229"/>
    </location>
</feature>
<dbReference type="PANTHER" id="PTHR24422">
    <property type="entry name" value="CHEMOTAXIS PROTEIN METHYLTRANSFERASE"/>
    <property type="match status" value="1"/>
</dbReference>
<dbReference type="PANTHER" id="PTHR24422:SF10">
    <property type="entry name" value="CHEMOTAXIS PROTEIN METHYLTRANSFERASE 2"/>
    <property type="match status" value="1"/>
</dbReference>
<evidence type="ECO:0000256" key="1">
    <source>
        <dbReference type="SAM" id="Coils"/>
    </source>
</evidence>
<name>A0A6J4V1Y6_9BACT</name>
<feature type="compositionally biased region" description="Low complexity" evidence="2">
    <location>
        <begin position="302"/>
        <end position="311"/>
    </location>
</feature>
<feature type="compositionally biased region" description="Low complexity" evidence="2">
    <location>
        <begin position="336"/>
        <end position="351"/>
    </location>
</feature>
<dbReference type="GO" id="GO:0008983">
    <property type="term" value="F:protein-glutamate O-methyltransferase activity"/>
    <property type="evidence" value="ECO:0007669"/>
    <property type="project" value="UniProtKB-EC"/>
</dbReference>
<evidence type="ECO:0000256" key="2">
    <source>
        <dbReference type="SAM" id="MobiDB-lite"/>
    </source>
</evidence>
<keyword evidence="3" id="KW-0489">Methyltransferase</keyword>
<dbReference type="EMBL" id="CADCWN010000103">
    <property type="protein sequence ID" value="CAA9564614.1"/>
    <property type="molecule type" value="Genomic_DNA"/>
</dbReference>
<sequence length="369" mass="40049">MVVVNRRYDIQAINGVTRRLLGIYSTAIGDDLIHIARGIPHRQLREVIDRAFRTGGPTSLESFTVAEPLIEERSSTLQMTCYPQRSDDEHGPPQQVLIVVNDVTDALAGGAAGADQGESGADAPAADPAIRIQQQDQLIARLLETNRQLLEANQEILGTNEELRTANEGFLLTAEEAQASTEEIETLNEEMQATNEELETLNEELQATVEELNTTNEELHARSIEAQEAAQVSEEARARLAVILNTMGDALLVLNLDGTTPLTNAPMSAYSPTRTRCAMRGTRMVAGWRAATHRRSGRSRARPSTWSSSSRKVGCPAGSRRTANRSATPRGDSNRRSSSSATSPSGACTACRSSSCRWRVTSCAHRSPA</sequence>